<evidence type="ECO:0000259" key="2">
    <source>
        <dbReference type="Pfam" id="PF05225"/>
    </source>
</evidence>
<evidence type="ECO:0000313" key="4">
    <source>
        <dbReference type="Proteomes" id="UP001301958"/>
    </source>
</evidence>
<dbReference type="Pfam" id="PF05225">
    <property type="entry name" value="HTH_psq"/>
    <property type="match status" value="1"/>
</dbReference>
<keyword evidence="4" id="KW-1185">Reference proteome</keyword>
<dbReference type="InterPro" id="IPR036291">
    <property type="entry name" value="NAD(P)-bd_dom_sf"/>
</dbReference>
<dbReference type="Gene3D" id="3.30.360.10">
    <property type="entry name" value="Dihydrodipicolinate Reductase, domain 2"/>
    <property type="match status" value="1"/>
</dbReference>
<reference evidence="3" key="2">
    <citation type="submission" date="2023-05" db="EMBL/GenBank/DDBJ databases">
        <authorList>
            <consortium name="Lawrence Berkeley National Laboratory"/>
            <person name="Steindorff A."/>
            <person name="Hensen N."/>
            <person name="Bonometti L."/>
            <person name="Westerberg I."/>
            <person name="Brannstrom I.O."/>
            <person name="Guillou S."/>
            <person name="Cros-Aarteil S."/>
            <person name="Calhoun S."/>
            <person name="Haridas S."/>
            <person name="Kuo A."/>
            <person name="Mondo S."/>
            <person name="Pangilinan J."/>
            <person name="Riley R."/>
            <person name="Labutti K."/>
            <person name="Andreopoulos B."/>
            <person name="Lipzen A."/>
            <person name="Chen C."/>
            <person name="Yanf M."/>
            <person name="Daum C."/>
            <person name="Ng V."/>
            <person name="Clum A."/>
            <person name="Ohm R."/>
            <person name="Martin F."/>
            <person name="Silar P."/>
            <person name="Natvig D."/>
            <person name="Lalanne C."/>
            <person name="Gautier V."/>
            <person name="Ament-Velasquez S.L."/>
            <person name="Kruys A."/>
            <person name="Hutchinson M.I."/>
            <person name="Powell A.J."/>
            <person name="Barry K."/>
            <person name="Miller A.N."/>
            <person name="Grigoriev I.V."/>
            <person name="Debuchy R."/>
            <person name="Gladieux P."/>
            <person name="Thoren M.H."/>
            <person name="Johannesson H."/>
        </authorList>
    </citation>
    <scope>NUCLEOTIDE SEQUENCE</scope>
    <source>
        <strain evidence="3">CBS 990.96</strain>
    </source>
</reference>
<feature type="domain" description="Gfo/Idh/MocA-like oxidoreductase N-terminal" evidence="1">
    <location>
        <begin position="14"/>
        <end position="141"/>
    </location>
</feature>
<dbReference type="SUPFAM" id="SSF51735">
    <property type="entry name" value="NAD(P)-binding Rossmann-fold domains"/>
    <property type="match status" value="1"/>
</dbReference>
<accession>A0AAN7BQU0</accession>
<dbReference type="PANTHER" id="PTHR43377:SF12">
    <property type="entry name" value="BINDING ROSSMANN FOLD OXIDOREDUCTASE, PUTATIVE (AFU_ORTHOLOGUE AFUA_3G11840)-RELATED"/>
    <property type="match status" value="1"/>
</dbReference>
<dbReference type="InterPro" id="IPR007889">
    <property type="entry name" value="HTH_Psq"/>
</dbReference>
<evidence type="ECO:0000259" key="1">
    <source>
        <dbReference type="Pfam" id="PF01408"/>
    </source>
</evidence>
<dbReference type="InterPro" id="IPR051450">
    <property type="entry name" value="Gfo/Idh/MocA_Oxidoreductases"/>
</dbReference>
<name>A0AAN7BQU0_9PEZI</name>
<dbReference type="GO" id="GO:0003677">
    <property type="term" value="F:DNA binding"/>
    <property type="evidence" value="ECO:0007669"/>
    <property type="project" value="InterPro"/>
</dbReference>
<feature type="domain" description="HTH psq-type" evidence="2">
    <location>
        <begin position="398"/>
        <end position="421"/>
    </location>
</feature>
<sequence>MEGTGDTLRHRKPRFLVIGAGRHGTAYASAVYREKLPAIIAAVAEPVHSTRISFGKKYIWQDTSPREDQTFDSWQHFLNYEKNRRKAEAAGEKVPEGIDGIIICTQDHTHKEILQEFSPFKLHVLCEKPIATSLKDCQDIYISLGANKPETIFSTGHVLRYSPHNMLLRKLLLEDRVIGELISIEHTEPVRNWRKESVAVPSLLCKSCHDIDFILWLLCYKTDFDEPAHLPTSKPAVAGTATNCFSCPHERNCDLSAKKLYVEKLYDKGERDWPICVVVPDIEDITAKSGDYQGRAVLTEVLSEDYDASTPKTTIESKQWEEFSDRGPKTAVFHMAAFTEAQSKRRGKISGTHGEIQYDSDEFSVFTFDKFQDPEAVKVCTPPKAGGGHGGGDGGLMDNFSRAVEAVINGKLSVEEAQAEYVGCTLKKAFMSHAMVFAAEEARLGRKVVDWCDWWGKLEERLIAE</sequence>
<evidence type="ECO:0000313" key="3">
    <source>
        <dbReference type="EMBL" id="KAK4227737.1"/>
    </source>
</evidence>
<dbReference type="GO" id="GO:0000166">
    <property type="term" value="F:nucleotide binding"/>
    <property type="evidence" value="ECO:0007669"/>
    <property type="project" value="InterPro"/>
</dbReference>
<protein>
    <submittedName>
        <fullName evidence="3">Streptomycin biosynthesis protein StrI</fullName>
    </submittedName>
</protein>
<dbReference type="AlphaFoldDB" id="A0AAN7BQU0"/>
<dbReference type="Gene3D" id="3.40.50.720">
    <property type="entry name" value="NAD(P)-binding Rossmann-like Domain"/>
    <property type="match status" value="1"/>
</dbReference>
<proteinExistence type="predicted"/>
<comment type="caution">
    <text evidence="3">The sequence shown here is derived from an EMBL/GenBank/DDBJ whole genome shotgun (WGS) entry which is preliminary data.</text>
</comment>
<organism evidence="3 4">
    <name type="scientific">Podospora fimiseda</name>
    <dbReference type="NCBI Taxonomy" id="252190"/>
    <lineage>
        <taxon>Eukaryota</taxon>
        <taxon>Fungi</taxon>
        <taxon>Dikarya</taxon>
        <taxon>Ascomycota</taxon>
        <taxon>Pezizomycotina</taxon>
        <taxon>Sordariomycetes</taxon>
        <taxon>Sordariomycetidae</taxon>
        <taxon>Sordariales</taxon>
        <taxon>Podosporaceae</taxon>
        <taxon>Podospora</taxon>
    </lineage>
</organism>
<dbReference type="PANTHER" id="PTHR43377">
    <property type="entry name" value="BILIVERDIN REDUCTASE A"/>
    <property type="match status" value="1"/>
</dbReference>
<dbReference type="Proteomes" id="UP001301958">
    <property type="component" value="Unassembled WGS sequence"/>
</dbReference>
<dbReference type="EMBL" id="MU865327">
    <property type="protein sequence ID" value="KAK4227737.1"/>
    <property type="molecule type" value="Genomic_DNA"/>
</dbReference>
<dbReference type="Pfam" id="PF01408">
    <property type="entry name" value="GFO_IDH_MocA"/>
    <property type="match status" value="1"/>
</dbReference>
<reference evidence="3" key="1">
    <citation type="journal article" date="2023" name="Mol. Phylogenet. Evol.">
        <title>Genome-scale phylogeny and comparative genomics of the fungal order Sordariales.</title>
        <authorList>
            <person name="Hensen N."/>
            <person name="Bonometti L."/>
            <person name="Westerberg I."/>
            <person name="Brannstrom I.O."/>
            <person name="Guillou S."/>
            <person name="Cros-Aarteil S."/>
            <person name="Calhoun S."/>
            <person name="Haridas S."/>
            <person name="Kuo A."/>
            <person name="Mondo S."/>
            <person name="Pangilinan J."/>
            <person name="Riley R."/>
            <person name="LaButti K."/>
            <person name="Andreopoulos B."/>
            <person name="Lipzen A."/>
            <person name="Chen C."/>
            <person name="Yan M."/>
            <person name="Daum C."/>
            <person name="Ng V."/>
            <person name="Clum A."/>
            <person name="Steindorff A."/>
            <person name="Ohm R.A."/>
            <person name="Martin F."/>
            <person name="Silar P."/>
            <person name="Natvig D.O."/>
            <person name="Lalanne C."/>
            <person name="Gautier V."/>
            <person name="Ament-Velasquez S.L."/>
            <person name="Kruys A."/>
            <person name="Hutchinson M.I."/>
            <person name="Powell A.J."/>
            <person name="Barry K."/>
            <person name="Miller A.N."/>
            <person name="Grigoriev I.V."/>
            <person name="Debuchy R."/>
            <person name="Gladieux P."/>
            <person name="Hiltunen Thoren M."/>
            <person name="Johannesson H."/>
        </authorList>
    </citation>
    <scope>NUCLEOTIDE SEQUENCE</scope>
    <source>
        <strain evidence="3">CBS 990.96</strain>
    </source>
</reference>
<gene>
    <name evidence="3" type="ORF">QBC38DRAFT_526040</name>
</gene>
<dbReference type="InterPro" id="IPR000683">
    <property type="entry name" value="Gfo/Idh/MocA-like_OxRdtase_N"/>
</dbReference>